<feature type="active site" description="Proton donor/acceptor" evidence="5">
    <location>
        <position position="125"/>
    </location>
</feature>
<feature type="site" description="Transition state stabilizer" evidence="7">
    <location>
        <position position="127"/>
    </location>
</feature>
<evidence type="ECO:0000256" key="6">
    <source>
        <dbReference type="PIRSR" id="PIRSR604808-2"/>
    </source>
</evidence>
<dbReference type="eggNOG" id="ENOG502SMUP">
    <property type="taxonomic scope" value="Eukaryota"/>
</dbReference>
<name>S8EDW9_FOMSC</name>
<evidence type="ECO:0000256" key="4">
    <source>
        <dbReference type="ARBA" id="ARBA00022842"/>
    </source>
</evidence>
<feature type="active site" description="Proton acceptor" evidence="5">
    <location>
        <position position="212"/>
    </location>
</feature>
<dbReference type="Proteomes" id="UP000015241">
    <property type="component" value="Unassembled WGS sequence"/>
</dbReference>
<accession>S8EDW9</accession>
<dbReference type="GO" id="GO:0046872">
    <property type="term" value="F:metal ion binding"/>
    <property type="evidence" value="ECO:0007669"/>
    <property type="project" value="UniProtKB-KW"/>
</dbReference>
<dbReference type="Pfam" id="PF03372">
    <property type="entry name" value="Exo_endo_phos"/>
    <property type="match status" value="1"/>
</dbReference>
<proteinExistence type="inferred from homology"/>
<protein>
    <recommendedName>
        <fullName evidence="8">Endonuclease/exonuclease/phosphatase domain-containing protein</fullName>
    </recommendedName>
</protein>
<feature type="binding site" evidence="6">
    <location>
        <position position="13"/>
    </location>
    <ligand>
        <name>Mg(2+)</name>
        <dbReference type="ChEBI" id="CHEBI:18420"/>
        <label>1</label>
    </ligand>
</feature>
<evidence type="ECO:0000256" key="5">
    <source>
        <dbReference type="PIRSR" id="PIRSR604808-1"/>
    </source>
</evidence>
<dbReference type="AlphaFoldDB" id="S8EDW9"/>
<dbReference type="EMBL" id="KE504133">
    <property type="protein sequence ID" value="EPT02708.1"/>
    <property type="molecule type" value="Genomic_DNA"/>
</dbReference>
<feature type="site" description="Important for catalytic activity" evidence="7">
    <location>
        <position position="186"/>
    </location>
</feature>
<dbReference type="Gene3D" id="3.60.10.10">
    <property type="entry name" value="Endonuclease/exonuclease/phosphatase"/>
    <property type="match status" value="1"/>
</dbReference>
<keyword evidence="6" id="KW-0464">Manganese</keyword>
<evidence type="ECO:0000256" key="1">
    <source>
        <dbReference type="ARBA" id="ARBA00007092"/>
    </source>
</evidence>
<dbReference type="PANTHER" id="PTHR22748:SF4">
    <property type="entry name" value="DNA-(APURINIC OR APYRIMIDINIC SITE) ENDONUCLEASE 2"/>
    <property type="match status" value="1"/>
</dbReference>
<dbReference type="GO" id="GO:0008311">
    <property type="term" value="F:double-stranded DNA 3'-5' DNA exonuclease activity"/>
    <property type="evidence" value="ECO:0007669"/>
    <property type="project" value="TreeGrafter"/>
</dbReference>
<keyword evidence="4 6" id="KW-0460">Magnesium</keyword>
<keyword evidence="10" id="KW-1185">Reference proteome</keyword>
<evidence type="ECO:0000313" key="9">
    <source>
        <dbReference type="EMBL" id="EPT02708.1"/>
    </source>
</evidence>
<dbReference type="InParanoid" id="S8EDW9"/>
<feature type="active site" evidence="5">
    <location>
        <position position="92"/>
    </location>
</feature>
<keyword evidence="3" id="KW-0378">Hydrolase</keyword>
<dbReference type="InterPro" id="IPR004808">
    <property type="entry name" value="AP_endonuc_1"/>
</dbReference>
<gene>
    <name evidence="9" type="ORF">FOMPIDRAFT_1029037</name>
</gene>
<dbReference type="CDD" id="cd09076">
    <property type="entry name" value="L1-EN"/>
    <property type="match status" value="1"/>
</dbReference>
<reference evidence="9 10" key="1">
    <citation type="journal article" date="2012" name="Science">
        <title>The Paleozoic origin of enzymatic lignin decomposition reconstructed from 31 fungal genomes.</title>
        <authorList>
            <person name="Floudas D."/>
            <person name="Binder M."/>
            <person name="Riley R."/>
            <person name="Barry K."/>
            <person name="Blanchette R.A."/>
            <person name="Henrissat B."/>
            <person name="Martinez A.T."/>
            <person name="Otillar R."/>
            <person name="Spatafora J.W."/>
            <person name="Yadav J.S."/>
            <person name="Aerts A."/>
            <person name="Benoit I."/>
            <person name="Boyd A."/>
            <person name="Carlson A."/>
            <person name="Copeland A."/>
            <person name="Coutinho P.M."/>
            <person name="de Vries R.P."/>
            <person name="Ferreira P."/>
            <person name="Findley K."/>
            <person name="Foster B."/>
            <person name="Gaskell J."/>
            <person name="Glotzer D."/>
            <person name="Gorecki P."/>
            <person name="Heitman J."/>
            <person name="Hesse C."/>
            <person name="Hori C."/>
            <person name="Igarashi K."/>
            <person name="Jurgens J.A."/>
            <person name="Kallen N."/>
            <person name="Kersten P."/>
            <person name="Kohler A."/>
            <person name="Kuees U."/>
            <person name="Kumar T.K.A."/>
            <person name="Kuo A."/>
            <person name="LaButti K."/>
            <person name="Larrondo L.F."/>
            <person name="Lindquist E."/>
            <person name="Ling A."/>
            <person name="Lombard V."/>
            <person name="Lucas S."/>
            <person name="Lundell T."/>
            <person name="Martin R."/>
            <person name="McLaughlin D.J."/>
            <person name="Morgenstern I."/>
            <person name="Morin E."/>
            <person name="Murat C."/>
            <person name="Nagy L.G."/>
            <person name="Nolan M."/>
            <person name="Ohm R.A."/>
            <person name="Patyshakuliyeva A."/>
            <person name="Rokas A."/>
            <person name="Ruiz-Duenas F.J."/>
            <person name="Sabat G."/>
            <person name="Salamov A."/>
            <person name="Samejima M."/>
            <person name="Schmutz J."/>
            <person name="Slot J.C."/>
            <person name="St John F."/>
            <person name="Stenlid J."/>
            <person name="Sun H."/>
            <person name="Sun S."/>
            <person name="Syed K."/>
            <person name="Tsang A."/>
            <person name="Wiebenga A."/>
            <person name="Young D."/>
            <person name="Pisabarro A."/>
            <person name="Eastwood D.C."/>
            <person name="Martin F."/>
            <person name="Cullen D."/>
            <person name="Grigoriev I.V."/>
            <person name="Hibbett D.S."/>
        </authorList>
    </citation>
    <scope>NUCLEOTIDE SEQUENCE</scope>
    <source>
        <strain evidence="10">FP-58527</strain>
    </source>
</reference>
<organism evidence="9 10">
    <name type="scientific">Fomitopsis schrenkii</name>
    <name type="common">Brown rot fungus</name>
    <dbReference type="NCBI Taxonomy" id="2126942"/>
    <lineage>
        <taxon>Eukaryota</taxon>
        <taxon>Fungi</taxon>
        <taxon>Dikarya</taxon>
        <taxon>Basidiomycota</taxon>
        <taxon>Agaricomycotina</taxon>
        <taxon>Agaricomycetes</taxon>
        <taxon>Polyporales</taxon>
        <taxon>Fomitopsis</taxon>
    </lineage>
</organism>
<feature type="site" description="Transition state stabilizer" evidence="7">
    <location>
        <position position="212"/>
    </location>
</feature>
<feature type="binding site" evidence="6">
    <location>
        <position position="127"/>
    </location>
    <ligand>
        <name>Mg(2+)</name>
        <dbReference type="ChEBI" id="CHEBI:18420"/>
        <label>1</label>
    </ligand>
</feature>
<evidence type="ECO:0000259" key="8">
    <source>
        <dbReference type="Pfam" id="PF03372"/>
    </source>
</evidence>
<feature type="binding site" evidence="6">
    <location>
        <position position="212"/>
    </location>
    <ligand>
        <name>Mg(2+)</name>
        <dbReference type="ChEBI" id="CHEBI:18420"/>
        <label>2</label>
    </ligand>
</feature>
<dbReference type="GO" id="GO:0006284">
    <property type="term" value="P:base-excision repair"/>
    <property type="evidence" value="ECO:0007669"/>
    <property type="project" value="TreeGrafter"/>
</dbReference>
<dbReference type="GO" id="GO:0003906">
    <property type="term" value="F:DNA-(apurinic or apyrimidinic site) endonuclease activity"/>
    <property type="evidence" value="ECO:0007669"/>
    <property type="project" value="TreeGrafter"/>
</dbReference>
<dbReference type="SUPFAM" id="SSF56219">
    <property type="entry name" value="DNase I-like"/>
    <property type="match status" value="1"/>
</dbReference>
<feature type="binding site" evidence="6">
    <location>
        <position position="125"/>
    </location>
    <ligand>
        <name>Mg(2+)</name>
        <dbReference type="ChEBI" id="CHEBI:18420"/>
        <label>1</label>
    </ligand>
</feature>
<dbReference type="GO" id="GO:0008081">
    <property type="term" value="F:phosphoric diester hydrolase activity"/>
    <property type="evidence" value="ECO:0007669"/>
    <property type="project" value="TreeGrafter"/>
</dbReference>
<sequence>MRERRLGIVALQETHLAPEDVETVHSMFGKRVRVFNSPDPDNAMGTRGVAFALNRELVDVSAVTVHVLVPGRAILIKTKWHNDTQITALNVYAPNDQPSNEAFWSTLSQAFDGASLPRPDVMLGDFNLTEEAIDRLPMKDSPSSTLEQLQGITRKLRLYDGWHLTEPSTCEYTFPQRSSATRSRLDRIYVTHALLNRSYDWTIASTTIPTDHRLVSVQVTAAGAPHIGKGCWTMPTTILADQEFIKQVIKLGEQAQIEAEALNTRQTRTEDKNAQLTLRMFKDSVKQLARDVLKTKTPKLKAAIAHGGRTVQPEC</sequence>
<feature type="domain" description="Endonuclease/exonuclease/phosphatase" evidence="8">
    <location>
        <begin position="8"/>
        <end position="212"/>
    </location>
</feature>
<feature type="binding site" evidence="6">
    <location>
        <position position="211"/>
    </location>
    <ligand>
        <name>Mg(2+)</name>
        <dbReference type="ChEBI" id="CHEBI:18420"/>
        <label>1</label>
    </ligand>
</feature>
<dbReference type="OrthoDB" id="3264871at2759"/>
<comment type="similarity">
    <text evidence="1">Belongs to the DNA repair enzymes AP/ExoA family.</text>
</comment>
<evidence type="ECO:0000256" key="2">
    <source>
        <dbReference type="ARBA" id="ARBA00022723"/>
    </source>
</evidence>
<evidence type="ECO:0000256" key="3">
    <source>
        <dbReference type="ARBA" id="ARBA00022801"/>
    </source>
</evidence>
<evidence type="ECO:0000256" key="7">
    <source>
        <dbReference type="PIRSR" id="PIRSR604808-3"/>
    </source>
</evidence>
<dbReference type="PANTHER" id="PTHR22748">
    <property type="entry name" value="AP ENDONUCLEASE"/>
    <property type="match status" value="1"/>
</dbReference>
<comment type="cofactor">
    <cofactor evidence="6">
        <name>Mg(2+)</name>
        <dbReference type="ChEBI" id="CHEBI:18420"/>
    </cofactor>
    <cofactor evidence="6">
        <name>Mn(2+)</name>
        <dbReference type="ChEBI" id="CHEBI:29035"/>
    </cofactor>
    <text evidence="6">Probably binds two magnesium or manganese ions per subunit.</text>
</comment>
<evidence type="ECO:0000313" key="10">
    <source>
        <dbReference type="Proteomes" id="UP000015241"/>
    </source>
</evidence>
<dbReference type="HOGENOM" id="CLU_049840_0_0_1"/>
<dbReference type="InterPro" id="IPR036691">
    <property type="entry name" value="Endo/exonu/phosph_ase_sf"/>
</dbReference>
<keyword evidence="2 6" id="KW-0479">Metal-binding</keyword>
<dbReference type="InterPro" id="IPR005135">
    <property type="entry name" value="Endo/exonuclease/phosphatase"/>
</dbReference>
<dbReference type="GO" id="GO:0005634">
    <property type="term" value="C:nucleus"/>
    <property type="evidence" value="ECO:0007669"/>
    <property type="project" value="TreeGrafter"/>
</dbReference>